<accession>A0A841JRU9</accession>
<dbReference type="SUPFAM" id="SSF53474">
    <property type="entry name" value="alpha/beta-Hydrolases"/>
    <property type="match status" value="1"/>
</dbReference>
<dbReference type="InterPro" id="IPR029058">
    <property type="entry name" value="AB_hydrolase_fold"/>
</dbReference>
<feature type="domain" description="AB hydrolase-1" evidence="1">
    <location>
        <begin position="61"/>
        <end position="261"/>
    </location>
</feature>
<name>A0A841JRU9_9BACT</name>
<dbReference type="AlphaFoldDB" id="A0A841JRU9"/>
<sequence>MITDTATGLHTTQYKSIDGLRIRYATNDKVDGEPILLLSPLPESILAFLPTWEKFSALGPVIAVDIPPFGRSEVSEDIRTPETVGELVLRIMDAFGLKQPHVVAPDIGTPACLFVAAKHPGVFKSLVIGSGATDHTDILGILDQIVNAPSLEPFKDLTGEQFVRGAVADMKKYKLPAFALDDYIASYAGQKFWDAMAFIRDYPNSLPRLAKLLPEITVPCQLIVGQRDPFVPVSNAEGLHKGLPKSQLNVIDCGHFVWEDEADIYAKLACDFIQGGYAKL</sequence>
<evidence type="ECO:0000313" key="3">
    <source>
        <dbReference type="Proteomes" id="UP000538666"/>
    </source>
</evidence>
<dbReference type="InterPro" id="IPR050266">
    <property type="entry name" value="AB_hydrolase_sf"/>
</dbReference>
<reference evidence="2 3" key="1">
    <citation type="submission" date="2020-08" db="EMBL/GenBank/DDBJ databases">
        <title>Genomic Encyclopedia of Type Strains, Phase IV (KMG-IV): sequencing the most valuable type-strain genomes for metagenomic binning, comparative biology and taxonomic classification.</title>
        <authorList>
            <person name="Goeker M."/>
        </authorList>
    </citation>
    <scope>NUCLEOTIDE SEQUENCE [LARGE SCALE GENOMIC DNA]</scope>
    <source>
        <strain evidence="2 3">DSM 103733</strain>
    </source>
</reference>
<keyword evidence="3" id="KW-1185">Reference proteome</keyword>
<dbReference type="RefSeq" id="WP_050059195.1">
    <property type="nucleotide sequence ID" value="NZ_JACHEK010000004.1"/>
</dbReference>
<proteinExistence type="predicted"/>
<dbReference type="Pfam" id="PF00561">
    <property type="entry name" value="Abhydrolase_1"/>
    <property type="match status" value="1"/>
</dbReference>
<evidence type="ECO:0000259" key="1">
    <source>
        <dbReference type="Pfam" id="PF00561"/>
    </source>
</evidence>
<dbReference type="GO" id="GO:0016020">
    <property type="term" value="C:membrane"/>
    <property type="evidence" value="ECO:0007669"/>
    <property type="project" value="TreeGrafter"/>
</dbReference>
<dbReference type="PANTHER" id="PTHR43798:SF33">
    <property type="entry name" value="HYDROLASE, PUTATIVE (AFU_ORTHOLOGUE AFUA_2G14860)-RELATED"/>
    <property type="match status" value="1"/>
</dbReference>
<protein>
    <submittedName>
        <fullName evidence="2">Pimeloyl-ACP methyl ester carboxylesterase</fullName>
    </submittedName>
</protein>
<comment type="caution">
    <text evidence="2">The sequence shown here is derived from an EMBL/GenBank/DDBJ whole genome shotgun (WGS) entry which is preliminary data.</text>
</comment>
<dbReference type="EMBL" id="JACHEK010000004">
    <property type="protein sequence ID" value="MBB6144133.1"/>
    <property type="molecule type" value="Genomic_DNA"/>
</dbReference>
<gene>
    <name evidence="2" type="ORF">HNQ77_002085</name>
</gene>
<dbReference type="Proteomes" id="UP000538666">
    <property type="component" value="Unassembled WGS sequence"/>
</dbReference>
<dbReference type="OrthoDB" id="9780765at2"/>
<dbReference type="Gene3D" id="3.40.50.1820">
    <property type="entry name" value="alpha/beta hydrolase"/>
    <property type="match status" value="1"/>
</dbReference>
<dbReference type="InterPro" id="IPR000073">
    <property type="entry name" value="AB_hydrolase_1"/>
</dbReference>
<dbReference type="PANTHER" id="PTHR43798">
    <property type="entry name" value="MONOACYLGLYCEROL LIPASE"/>
    <property type="match status" value="1"/>
</dbReference>
<organism evidence="2 3">
    <name type="scientific">Silvibacterium bohemicum</name>
    <dbReference type="NCBI Taxonomy" id="1577686"/>
    <lineage>
        <taxon>Bacteria</taxon>
        <taxon>Pseudomonadati</taxon>
        <taxon>Acidobacteriota</taxon>
        <taxon>Terriglobia</taxon>
        <taxon>Terriglobales</taxon>
        <taxon>Acidobacteriaceae</taxon>
        <taxon>Silvibacterium</taxon>
    </lineage>
</organism>
<evidence type="ECO:0000313" key="2">
    <source>
        <dbReference type="EMBL" id="MBB6144133.1"/>
    </source>
</evidence>